<gene>
    <name evidence="2" type="ORF">C8F04DRAFT_1200292</name>
</gene>
<evidence type="ECO:0000313" key="3">
    <source>
        <dbReference type="Proteomes" id="UP001218188"/>
    </source>
</evidence>
<feature type="region of interest" description="Disordered" evidence="1">
    <location>
        <begin position="219"/>
        <end position="239"/>
    </location>
</feature>
<protein>
    <submittedName>
        <fullName evidence="2">Uncharacterized protein</fullName>
    </submittedName>
</protein>
<dbReference type="AlphaFoldDB" id="A0AAD6RZQ2"/>
<comment type="caution">
    <text evidence="2">The sequence shown here is derived from an EMBL/GenBank/DDBJ whole genome shotgun (WGS) entry which is preliminary data.</text>
</comment>
<organism evidence="2 3">
    <name type="scientific">Mycena alexandri</name>
    <dbReference type="NCBI Taxonomy" id="1745969"/>
    <lineage>
        <taxon>Eukaryota</taxon>
        <taxon>Fungi</taxon>
        <taxon>Dikarya</taxon>
        <taxon>Basidiomycota</taxon>
        <taxon>Agaricomycotina</taxon>
        <taxon>Agaricomycetes</taxon>
        <taxon>Agaricomycetidae</taxon>
        <taxon>Agaricales</taxon>
        <taxon>Marasmiineae</taxon>
        <taxon>Mycenaceae</taxon>
        <taxon>Mycena</taxon>
    </lineage>
</organism>
<feature type="region of interest" description="Disordered" evidence="1">
    <location>
        <begin position="287"/>
        <end position="334"/>
    </location>
</feature>
<feature type="compositionally biased region" description="Basic residues" evidence="1">
    <location>
        <begin position="289"/>
        <end position="302"/>
    </location>
</feature>
<reference evidence="2" key="1">
    <citation type="submission" date="2023-03" db="EMBL/GenBank/DDBJ databases">
        <title>Massive genome expansion in bonnet fungi (Mycena s.s.) driven by repeated elements and novel gene families across ecological guilds.</title>
        <authorList>
            <consortium name="Lawrence Berkeley National Laboratory"/>
            <person name="Harder C.B."/>
            <person name="Miyauchi S."/>
            <person name="Viragh M."/>
            <person name="Kuo A."/>
            <person name="Thoen E."/>
            <person name="Andreopoulos B."/>
            <person name="Lu D."/>
            <person name="Skrede I."/>
            <person name="Drula E."/>
            <person name="Henrissat B."/>
            <person name="Morin E."/>
            <person name="Kohler A."/>
            <person name="Barry K."/>
            <person name="LaButti K."/>
            <person name="Morin E."/>
            <person name="Salamov A."/>
            <person name="Lipzen A."/>
            <person name="Mereny Z."/>
            <person name="Hegedus B."/>
            <person name="Baldrian P."/>
            <person name="Stursova M."/>
            <person name="Weitz H."/>
            <person name="Taylor A."/>
            <person name="Grigoriev I.V."/>
            <person name="Nagy L.G."/>
            <person name="Martin F."/>
            <person name="Kauserud H."/>
        </authorList>
    </citation>
    <scope>NUCLEOTIDE SEQUENCE</scope>
    <source>
        <strain evidence="2">CBHHK200</strain>
    </source>
</reference>
<sequence>MTEFAIEFESVWQVSPAIYVGLSRSIFTNPEYAGETGTCIMTKFAIEFESVWQVSPAIYVGLSRSIFTNPEYAGETGTCIMTKFAIEFESVWQVSPAIYVGLSRSIFTNPEYAGETGTCIMTKFAIEFESVWQVSPAIYVGLSRSIFTNPDRVRRRNWYMYARTSNVCTMTKNLRICLASFARRTTPPGPAGSAANDDPLVMITVIMNESPGAGLQTIIPPAGGSGRKWTAPTTKVGNPICNPDKSDERTLSVADKDDVRIGSGIDKGDALMGSTVDKGDARVGSAYRQRQHQHGMIRRQRQRASGAKTGSRPCAVPPEATYGRGGSPAKATCR</sequence>
<evidence type="ECO:0000313" key="2">
    <source>
        <dbReference type="EMBL" id="KAJ7017591.1"/>
    </source>
</evidence>
<proteinExistence type="predicted"/>
<accession>A0AAD6RZQ2</accession>
<evidence type="ECO:0000256" key="1">
    <source>
        <dbReference type="SAM" id="MobiDB-lite"/>
    </source>
</evidence>
<dbReference type="EMBL" id="JARJCM010000395">
    <property type="protein sequence ID" value="KAJ7017591.1"/>
    <property type="molecule type" value="Genomic_DNA"/>
</dbReference>
<name>A0AAD6RZQ2_9AGAR</name>
<keyword evidence="3" id="KW-1185">Reference proteome</keyword>
<dbReference type="Proteomes" id="UP001218188">
    <property type="component" value="Unassembled WGS sequence"/>
</dbReference>